<evidence type="ECO:0000256" key="1">
    <source>
        <dbReference type="ARBA" id="ARBA00001974"/>
    </source>
</evidence>
<sequence>MAAGLINTSDVELHLNEEIASISYLGDYYELNSTNGNSYTCDISVVATPLDEINIRFTPAFLIPNRKLHHTHVTFVRGFLNPAYFGLHCASTIPELVGTVENSNIPFLTISVLKQHSKNDLSYRMSSRETVADALLDCIFSVRTETIRINWGAYPHYKAPERFAPFILDGQHLYYVNSFENAASSMETSAVAAENVAQLILSRSSSQVKSSSSNLKSSSPDADNLHSDL</sequence>
<keyword evidence="2" id="KW-0285">Flavoprotein</keyword>
<evidence type="ECO:0000256" key="6">
    <source>
        <dbReference type="SAM" id="MobiDB-lite"/>
    </source>
</evidence>
<keyword evidence="5" id="KW-0325">Glycoprotein</keyword>
<comment type="cofactor">
    <cofactor evidence="1">
        <name>FAD</name>
        <dbReference type="ChEBI" id="CHEBI:57692"/>
    </cofactor>
</comment>
<evidence type="ECO:0000313" key="8">
    <source>
        <dbReference type="EMBL" id="KAF5950470.1"/>
    </source>
</evidence>
<reference evidence="8 9" key="2">
    <citation type="submission" date="2020-07" db="EMBL/GenBank/DDBJ databases">
        <title>Genome assembly of wild tea tree DASZ reveals pedigree and selection history of tea varieties.</title>
        <authorList>
            <person name="Zhang W."/>
        </authorList>
    </citation>
    <scope>NUCLEOTIDE SEQUENCE [LARGE SCALE GENOMIC DNA]</scope>
    <source>
        <strain evidence="9">cv. G240</strain>
        <tissue evidence="8">Leaf</tissue>
    </source>
</reference>
<evidence type="ECO:0000256" key="3">
    <source>
        <dbReference type="ARBA" id="ARBA00022827"/>
    </source>
</evidence>
<dbReference type="InterPro" id="IPR010795">
    <property type="entry name" value="Prenylcys_lyase"/>
</dbReference>
<dbReference type="EMBL" id="JACBKZ010000005">
    <property type="protein sequence ID" value="KAF5950470.1"/>
    <property type="molecule type" value="Genomic_DNA"/>
</dbReference>
<dbReference type="PANTHER" id="PTHR15944">
    <property type="entry name" value="FARNESYLCYSTEINE LYASE"/>
    <property type="match status" value="1"/>
</dbReference>
<organism evidence="8 9">
    <name type="scientific">Camellia sinensis</name>
    <name type="common">Tea plant</name>
    <name type="synonym">Thea sinensis</name>
    <dbReference type="NCBI Taxonomy" id="4442"/>
    <lineage>
        <taxon>Eukaryota</taxon>
        <taxon>Viridiplantae</taxon>
        <taxon>Streptophyta</taxon>
        <taxon>Embryophyta</taxon>
        <taxon>Tracheophyta</taxon>
        <taxon>Spermatophyta</taxon>
        <taxon>Magnoliopsida</taxon>
        <taxon>eudicotyledons</taxon>
        <taxon>Gunneridae</taxon>
        <taxon>Pentapetalae</taxon>
        <taxon>asterids</taxon>
        <taxon>Ericales</taxon>
        <taxon>Theaceae</taxon>
        <taxon>Camellia</taxon>
    </lineage>
</organism>
<evidence type="ECO:0000256" key="4">
    <source>
        <dbReference type="ARBA" id="ARBA00023002"/>
    </source>
</evidence>
<dbReference type="GO" id="GO:0001735">
    <property type="term" value="F:prenylcysteine oxidase activity"/>
    <property type="evidence" value="ECO:0007669"/>
    <property type="project" value="InterPro"/>
</dbReference>
<evidence type="ECO:0000313" key="9">
    <source>
        <dbReference type="Proteomes" id="UP000593564"/>
    </source>
</evidence>
<protein>
    <recommendedName>
        <fullName evidence="7">Prenylcysteine lyase domain-containing protein</fullName>
    </recommendedName>
</protein>
<evidence type="ECO:0000259" key="7">
    <source>
        <dbReference type="Pfam" id="PF07156"/>
    </source>
</evidence>
<evidence type="ECO:0000256" key="2">
    <source>
        <dbReference type="ARBA" id="ARBA00022630"/>
    </source>
</evidence>
<dbReference type="Pfam" id="PF07156">
    <property type="entry name" value="Prenylcys_lyase"/>
    <property type="match status" value="1"/>
</dbReference>
<keyword evidence="4" id="KW-0560">Oxidoreductase</keyword>
<name>A0A7J7HC10_CAMSI</name>
<dbReference type="GO" id="GO:0030327">
    <property type="term" value="P:prenylated protein catabolic process"/>
    <property type="evidence" value="ECO:0007669"/>
    <property type="project" value="TreeGrafter"/>
</dbReference>
<dbReference type="InterPro" id="IPR017046">
    <property type="entry name" value="Prenylcysteine_Oxase1"/>
</dbReference>
<keyword evidence="3" id="KW-0274">FAD</keyword>
<dbReference type="PANTHER" id="PTHR15944:SF0">
    <property type="entry name" value="PRENYLCYSTEINE LYASE DOMAIN-CONTAINING PROTEIN"/>
    <property type="match status" value="1"/>
</dbReference>
<keyword evidence="9" id="KW-1185">Reference proteome</keyword>
<reference evidence="9" key="1">
    <citation type="journal article" date="2020" name="Nat. Commun.">
        <title>Genome assembly of wild tea tree DASZ reveals pedigree and selection history of tea varieties.</title>
        <authorList>
            <person name="Zhang W."/>
            <person name="Zhang Y."/>
            <person name="Qiu H."/>
            <person name="Guo Y."/>
            <person name="Wan H."/>
            <person name="Zhang X."/>
            <person name="Scossa F."/>
            <person name="Alseekh S."/>
            <person name="Zhang Q."/>
            <person name="Wang P."/>
            <person name="Xu L."/>
            <person name="Schmidt M.H."/>
            <person name="Jia X."/>
            <person name="Li D."/>
            <person name="Zhu A."/>
            <person name="Guo F."/>
            <person name="Chen W."/>
            <person name="Ni D."/>
            <person name="Usadel B."/>
            <person name="Fernie A.R."/>
            <person name="Wen W."/>
        </authorList>
    </citation>
    <scope>NUCLEOTIDE SEQUENCE [LARGE SCALE GENOMIC DNA]</scope>
    <source>
        <strain evidence="9">cv. G240</strain>
    </source>
</reference>
<evidence type="ECO:0000256" key="5">
    <source>
        <dbReference type="ARBA" id="ARBA00023180"/>
    </source>
</evidence>
<accession>A0A7J7HC10</accession>
<gene>
    <name evidence="8" type="ORF">HYC85_012463</name>
</gene>
<feature type="region of interest" description="Disordered" evidence="6">
    <location>
        <begin position="205"/>
        <end position="229"/>
    </location>
</feature>
<dbReference type="Proteomes" id="UP000593564">
    <property type="component" value="Unassembled WGS sequence"/>
</dbReference>
<feature type="compositionally biased region" description="Low complexity" evidence="6">
    <location>
        <begin position="205"/>
        <end position="219"/>
    </location>
</feature>
<dbReference type="AlphaFoldDB" id="A0A7J7HC10"/>
<comment type="caution">
    <text evidence="8">The sequence shown here is derived from an EMBL/GenBank/DDBJ whole genome shotgun (WGS) entry which is preliminary data.</text>
</comment>
<dbReference type="GO" id="GO:0030328">
    <property type="term" value="P:prenylcysteine catabolic process"/>
    <property type="evidence" value="ECO:0007669"/>
    <property type="project" value="InterPro"/>
</dbReference>
<proteinExistence type="predicted"/>
<feature type="domain" description="Prenylcysteine lyase" evidence="7">
    <location>
        <begin position="1"/>
        <end position="210"/>
    </location>
</feature>